<dbReference type="GeneID" id="54477230"/>
<dbReference type="Gene3D" id="3.40.718.10">
    <property type="entry name" value="Isopropylmalate Dehydrogenase"/>
    <property type="match status" value="1"/>
</dbReference>
<comment type="cofactor">
    <cofactor evidence="2">
        <name>Mg(2+)</name>
        <dbReference type="ChEBI" id="CHEBI:18420"/>
    </cofactor>
</comment>
<name>A0A6A6PHV1_9PEZI</name>
<dbReference type="PROSITE" id="PS00470">
    <property type="entry name" value="IDH_IMDH"/>
    <property type="match status" value="1"/>
</dbReference>
<dbReference type="InterPro" id="IPR024084">
    <property type="entry name" value="IsoPropMal-DH-like_dom"/>
</dbReference>
<evidence type="ECO:0000256" key="5">
    <source>
        <dbReference type="ARBA" id="ARBA00022723"/>
    </source>
</evidence>
<evidence type="ECO:0000256" key="2">
    <source>
        <dbReference type="ARBA" id="ARBA00001946"/>
    </source>
</evidence>
<comment type="catalytic activity">
    <reaction evidence="10">
        <text>(R)-malate + NAD(+) = pyruvate + CO2 + NADH</text>
        <dbReference type="Rhea" id="RHEA:18365"/>
        <dbReference type="ChEBI" id="CHEBI:15361"/>
        <dbReference type="ChEBI" id="CHEBI:15588"/>
        <dbReference type="ChEBI" id="CHEBI:16526"/>
        <dbReference type="ChEBI" id="CHEBI:57540"/>
        <dbReference type="ChEBI" id="CHEBI:57945"/>
        <dbReference type="EC" id="1.1.1.83"/>
    </reaction>
</comment>
<dbReference type="RefSeq" id="XP_033586065.1">
    <property type="nucleotide sequence ID" value="XM_033736228.1"/>
</dbReference>
<organism evidence="12 13">
    <name type="scientific">Neohortaea acidophila</name>
    <dbReference type="NCBI Taxonomy" id="245834"/>
    <lineage>
        <taxon>Eukaryota</taxon>
        <taxon>Fungi</taxon>
        <taxon>Dikarya</taxon>
        <taxon>Ascomycota</taxon>
        <taxon>Pezizomycotina</taxon>
        <taxon>Dothideomycetes</taxon>
        <taxon>Dothideomycetidae</taxon>
        <taxon>Mycosphaerellales</taxon>
        <taxon>Teratosphaeriaceae</taxon>
        <taxon>Neohortaea</taxon>
    </lineage>
</organism>
<dbReference type="InterPro" id="IPR050501">
    <property type="entry name" value="ICDH/IPMDH"/>
</dbReference>
<evidence type="ECO:0000256" key="9">
    <source>
        <dbReference type="ARBA" id="ARBA00023211"/>
    </source>
</evidence>
<comment type="cofactor">
    <cofactor evidence="1">
        <name>Mn(2+)</name>
        <dbReference type="ChEBI" id="CHEBI:29035"/>
    </cofactor>
</comment>
<evidence type="ECO:0000256" key="1">
    <source>
        <dbReference type="ARBA" id="ARBA00001936"/>
    </source>
</evidence>
<keyword evidence="13" id="KW-1185">Reference proteome</keyword>
<reference evidence="12" key="1">
    <citation type="journal article" date="2020" name="Stud. Mycol.">
        <title>101 Dothideomycetes genomes: a test case for predicting lifestyles and emergence of pathogens.</title>
        <authorList>
            <person name="Haridas S."/>
            <person name="Albert R."/>
            <person name="Binder M."/>
            <person name="Bloem J."/>
            <person name="Labutti K."/>
            <person name="Salamov A."/>
            <person name="Andreopoulos B."/>
            <person name="Baker S."/>
            <person name="Barry K."/>
            <person name="Bills G."/>
            <person name="Bluhm B."/>
            <person name="Cannon C."/>
            <person name="Castanera R."/>
            <person name="Culley D."/>
            <person name="Daum C."/>
            <person name="Ezra D."/>
            <person name="Gonzalez J."/>
            <person name="Henrissat B."/>
            <person name="Kuo A."/>
            <person name="Liang C."/>
            <person name="Lipzen A."/>
            <person name="Lutzoni F."/>
            <person name="Magnuson J."/>
            <person name="Mondo S."/>
            <person name="Nolan M."/>
            <person name="Ohm R."/>
            <person name="Pangilinan J."/>
            <person name="Park H.-J."/>
            <person name="Ramirez L."/>
            <person name="Alfaro M."/>
            <person name="Sun H."/>
            <person name="Tritt A."/>
            <person name="Yoshinaga Y."/>
            <person name="Zwiers L.-H."/>
            <person name="Turgeon B."/>
            <person name="Goodwin S."/>
            <person name="Spatafora J."/>
            <person name="Crous P."/>
            <person name="Grigoriev I."/>
        </authorList>
    </citation>
    <scope>NUCLEOTIDE SEQUENCE</scope>
    <source>
        <strain evidence="12">CBS 113389</strain>
    </source>
</reference>
<dbReference type="Proteomes" id="UP000799767">
    <property type="component" value="Unassembled WGS sequence"/>
</dbReference>
<evidence type="ECO:0000313" key="13">
    <source>
        <dbReference type="Proteomes" id="UP000799767"/>
    </source>
</evidence>
<keyword evidence="9" id="KW-0464">Manganese</keyword>
<dbReference type="SMART" id="SM01329">
    <property type="entry name" value="Iso_dh"/>
    <property type="match status" value="1"/>
</dbReference>
<comment type="similarity">
    <text evidence="3">Belongs to the isocitrate and isopropylmalate dehydrogenases family.</text>
</comment>
<dbReference type="InterPro" id="IPR011829">
    <property type="entry name" value="TTC_DH"/>
</dbReference>
<sequence>MAQTYKIAAIPGDGIGVDVTEAAEQVLHAVAKAHGGFQFQFTTFDWSSKKYLERKWYMPDDYVQQLQKHDAIYFGAVGWPNVPDHISLWGMMLPLRNSLNQYVNVRPTRVLKGTTVPLAQLQDNPKHLDWVIVRENSEGEYAGQGGTTHGHSDYAIATEVAIFTRVGIERIHRFAFEMAKSRPRKKLTMVTKSNAQRHGMVLWDKIFYEVAKEYDGVVEYDKMLVDAMTVRMVNKPESLDTIVATNLHADILSDLAAALAGSIGIAPSSNLDPTRKNPSMFEPIHGSAPDIAGQGIANPVGAFWSAAEMVRWLGNGKLDHTADQLMEAIENVTSNPKTRTRDMGGSASTKQVTDALCQEVAKIVGQKK</sequence>
<dbReference type="InterPro" id="IPR019818">
    <property type="entry name" value="IsoCit/isopropylmalate_DH_CS"/>
</dbReference>
<accession>A0A6A6PHV1</accession>
<dbReference type="OrthoDB" id="10261637at2759"/>
<evidence type="ECO:0000256" key="10">
    <source>
        <dbReference type="ARBA" id="ARBA00049301"/>
    </source>
</evidence>
<dbReference type="PANTHER" id="PTHR43275:SF1">
    <property type="entry name" value="D-MALATE DEHYDROGENASE [DECARBOXYLATING]"/>
    <property type="match status" value="1"/>
</dbReference>
<keyword evidence="8" id="KW-0520">NAD</keyword>
<dbReference type="EMBL" id="MU001641">
    <property type="protein sequence ID" value="KAF2479495.1"/>
    <property type="molecule type" value="Genomic_DNA"/>
</dbReference>
<proteinExistence type="inferred from homology"/>
<evidence type="ECO:0000256" key="3">
    <source>
        <dbReference type="ARBA" id="ARBA00007769"/>
    </source>
</evidence>
<dbReference type="NCBIfam" id="TIGR02089">
    <property type="entry name" value="TTC"/>
    <property type="match status" value="1"/>
</dbReference>
<dbReference type="GO" id="GO:0000287">
    <property type="term" value="F:magnesium ion binding"/>
    <property type="evidence" value="ECO:0007669"/>
    <property type="project" value="InterPro"/>
</dbReference>
<dbReference type="GO" id="GO:0046553">
    <property type="term" value="F:D-malate dehydrogenase (decarboxylating) (NAD+) activity"/>
    <property type="evidence" value="ECO:0007669"/>
    <property type="project" value="UniProtKB-EC"/>
</dbReference>
<dbReference type="GO" id="GO:0051287">
    <property type="term" value="F:NAD binding"/>
    <property type="evidence" value="ECO:0007669"/>
    <property type="project" value="InterPro"/>
</dbReference>
<keyword evidence="5" id="KW-0479">Metal-binding</keyword>
<dbReference type="PANTHER" id="PTHR43275">
    <property type="entry name" value="D-MALATE DEHYDROGENASE [DECARBOXYLATING]"/>
    <property type="match status" value="1"/>
</dbReference>
<evidence type="ECO:0000259" key="11">
    <source>
        <dbReference type="SMART" id="SM01329"/>
    </source>
</evidence>
<keyword evidence="6" id="KW-0460">Magnesium</keyword>
<evidence type="ECO:0000256" key="6">
    <source>
        <dbReference type="ARBA" id="ARBA00022842"/>
    </source>
</evidence>
<feature type="domain" description="Isopropylmalate dehydrogenase-like" evidence="11">
    <location>
        <begin position="6"/>
        <end position="356"/>
    </location>
</feature>
<gene>
    <name evidence="12" type="ORF">BDY17DRAFT_318874</name>
</gene>
<evidence type="ECO:0000256" key="7">
    <source>
        <dbReference type="ARBA" id="ARBA00023002"/>
    </source>
</evidence>
<keyword evidence="7" id="KW-0560">Oxidoreductase</keyword>
<dbReference type="SUPFAM" id="SSF53659">
    <property type="entry name" value="Isocitrate/Isopropylmalate dehydrogenase-like"/>
    <property type="match status" value="1"/>
</dbReference>
<evidence type="ECO:0000256" key="8">
    <source>
        <dbReference type="ARBA" id="ARBA00023027"/>
    </source>
</evidence>
<protein>
    <recommendedName>
        <fullName evidence="4">D-malate dehydrogenase (decarboxylating)</fullName>
        <ecNumber evidence="4">1.1.1.83</ecNumber>
    </recommendedName>
</protein>
<dbReference type="Pfam" id="PF00180">
    <property type="entry name" value="Iso_dh"/>
    <property type="match status" value="1"/>
</dbReference>
<evidence type="ECO:0000256" key="4">
    <source>
        <dbReference type="ARBA" id="ARBA00013126"/>
    </source>
</evidence>
<evidence type="ECO:0000313" key="12">
    <source>
        <dbReference type="EMBL" id="KAF2479495.1"/>
    </source>
</evidence>
<dbReference type="EC" id="1.1.1.83" evidence="4"/>
<dbReference type="AlphaFoldDB" id="A0A6A6PHV1"/>